<evidence type="ECO:0000256" key="1">
    <source>
        <dbReference type="SAM" id="Phobius"/>
    </source>
</evidence>
<feature type="transmembrane region" description="Helical" evidence="1">
    <location>
        <begin position="86"/>
        <end position="108"/>
    </location>
</feature>
<comment type="caution">
    <text evidence="2">The sequence shown here is derived from an EMBL/GenBank/DDBJ whole genome shotgun (WGS) entry which is preliminary data.</text>
</comment>
<dbReference type="RefSeq" id="WP_010836968.1">
    <property type="nucleotide sequence ID" value="NZ_QRCM01000001.1"/>
</dbReference>
<evidence type="ECO:0000313" key="3">
    <source>
        <dbReference type="Proteomes" id="UP000471120"/>
    </source>
</evidence>
<keyword evidence="1" id="KW-1133">Transmembrane helix</keyword>
<feature type="transmembrane region" description="Helical" evidence="1">
    <location>
        <begin position="52"/>
        <end position="74"/>
    </location>
</feature>
<dbReference type="EMBL" id="QRCM01000001">
    <property type="protein sequence ID" value="TXG89024.1"/>
    <property type="molecule type" value="Genomic_DNA"/>
</dbReference>
<keyword evidence="1" id="KW-0472">Membrane</keyword>
<dbReference type="Proteomes" id="UP000471120">
    <property type="component" value="Unassembled WGS sequence"/>
</dbReference>
<accession>A0A6P2C8G0</accession>
<keyword evidence="1" id="KW-0812">Transmembrane</keyword>
<proteinExistence type="predicted"/>
<evidence type="ECO:0000313" key="2">
    <source>
        <dbReference type="EMBL" id="TXG89024.1"/>
    </source>
</evidence>
<protein>
    <recommendedName>
        <fullName evidence="4">DUF485 domain-containing protein</fullName>
    </recommendedName>
</protein>
<organism evidence="2 3">
    <name type="scientific">Rhodococcus rhodnii</name>
    <dbReference type="NCBI Taxonomy" id="38312"/>
    <lineage>
        <taxon>Bacteria</taxon>
        <taxon>Bacillati</taxon>
        <taxon>Actinomycetota</taxon>
        <taxon>Actinomycetes</taxon>
        <taxon>Mycobacteriales</taxon>
        <taxon>Nocardiaceae</taxon>
        <taxon>Rhodococcus</taxon>
    </lineage>
</organism>
<reference evidence="2 3" key="1">
    <citation type="submission" date="2018-07" db="EMBL/GenBank/DDBJ databases">
        <title>Genome sequence of Rhodococcus rhodnii ATCC 35071 from Rhodnius prolixus.</title>
        <authorList>
            <person name="Patel V."/>
            <person name="Vogel K.J."/>
        </authorList>
    </citation>
    <scope>NUCLEOTIDE SEQUENCE [LARGE SCALE GENOMIC DNA]</scope>
    <source>
        <strain evidence="2 3">ATCC 35071</strain>
    </source>
</reference>
<evidence type="ECO:0008006" key="4">
    <source>
        <dbReference type="Google" id="ProtNLM"/>
    </source>
</evidence>
<name>A0A6P2C8G0_9NOCA</name>
<gene>
    <name evidence="2" type="ORF">DW322_00690</name>
</gene>
<sequence>MDDAVTAPRPRERVVLARRRGARTMRTRTDVLEQTAVGDAVVRALVRTQLRLAIRLAVVAIVLFGSVPAVFALVPGAAEASLWGVRVAWIVLGVLAYVALLVVGWVFVRQAERNEDDFTELVDR</sequence>
<dbReference type="AlphaFoldDB" id="A0A6P2C8G0"/>